<gene>
    <name evidence="2" type="ORF">GcC1_195039</name>
</gene>
<dbReference type="Proteomes" id="UP000285405">
    <property type="component" value="Unassembled WGS sequence"/>
</dbReference>
<dbReference type="InterPro" id="IPR036322">
    <property type="entry name" value="WD40_repeat_dom_sf"/>
</dbReference>
<evidence type="ECO:0000313" key="3">
    <source>
        <dbReference type="Proteomes" id="UP000285405"/>
    </source>
</evidence>
<evidence type="ECO:0000313" key="2">
    <source>
        <dbReference type="EMBL" id="RKF56661.1"/>
    </source>
</evidence>
<dbReference type="OrthoDB" id="308449at2759"/>
<organism evidence="2 3">
    <name type="scientific">Golovinomyces cichoracearum</name>
    <dbReference type="NCBI Taxonomy" id="62708"/>
    <lineage>
        <taxon>Eukaryota</taxon>
        <taxon>Fungi</taxon>
        <taxon>Dikarya</taxon>
        <taxon>Ascomycota</taxon>
        <taxon>Pezizomycotina</taxon>
        <taxon>Leotiomycetes</taxon>
        <taxon>Erysiphales</taxon>
        <taxon>Erysiphaceae</taxon>
        <taxon>Golovinomyces</taxon>
    </lineage>
</organism>
<dbReference type="InterPro" id="IPR051959">
    <property type="entry name" value="PAK1-Kinase_Regulator"/>
</dbReference>
<reference evidence="2 3" key="1">
    <citation type="journal article" date="2018" name="BMC Genomics">
        <title>Comparative genome analyses reveal sequence features reflecting distinct modes of host-adaptation between dicot and monocot powdery mildew.</title>
        <authorList>
            <person name="Wu Y."/>
            <person name="Ma X."/>
            <person name="Pan Z."/>
            <person name="Kale S.D."/>
            <person name="Song Y."/>
            <person name="King H."/>
            <person name="Zhang Q."/>
            <person name="Presley C."/>
            <person name="Deng X."/>
            <person name="Wei C.I."/>
            <person name="Xiao S."/>
        </authorList>
    </citation>
    <scope>NUCLEOTIDE SEQUENCE [LARGE SCALE GENOMIC DNA]</scope>
    <source>
        <strain evidence="2">UCSC1</strain>
    </source>
</reference>
<feature type="region of interest" description="Disordered" evidence="1">
    <location>
        <begin position="1"/>
        <end position="36"/>
    </location>
</feature>
<comment type="caution">
    <text evidence="2">The sequence shown here is derived from an EMBL/GenBank/DDBJ whole genome shotgun (WGS) entry which is preliminary data.</text>
</comment>
<accession>A0A420HGU5</accession>
<feature type="compositionally biased region" description="Acidic residues" evidence="1">
    <location>
        <begin position="454"/>
        <end position="467"/>
    </location>
</feature>
<dbReference type="AlphaFoldDB" id="A0A420HGU5"/>
<dbReference type="Gene3D" id="2.130.10.10">
    <property type="entry name" value="YVTN repeat-like/Quinoprotein amine dehydrogenase"/>
    <property type="match status" value="1"/>
</dbReference>
<feature type="region of interest" description="Disordered" evidence="1">
    <location>
        <begin position="454"/>
        <end position="478"/>
    </location>
</feature>
<sequence length="478" mass="52237">MSKRKRNVNSDSAAANLELENKKIKPSSSPTSPESDFKTSITIQLVAGSYDGVIHGVTAKILPKTAEFADTFLYTAHNAAIRCLALSPPSAPIPNKTRKIYLASGSTDERIHLYHLSAHAPSKTTVPTIPNITQNPIIENPQNRELGALLHHSSAITALYFPNRGKLLSSAEDRQISIIRTRDWNVLCSVKSPVPKQIGRPSGDTAPVGGTPSGINDFAVHPSMKLMISVSKGEKCMRLWNLVTGKKAGVLNFDKIQTAQLGNGKYSSREGRKVVWGSTEEGDEFCVGFERGLIVYGMDSRPRCIVLPQTRTKIHQVDYFEVSTDDMALTVSTEDGRLIFYSTKSDDLSVCSDDEKNKNTLPFAKQIAQLGGETVGLTGRIKDFSILPVGEGSIKSFIIATAGSNGDLRLWRIQQNDLKSQTGPSKQIGTVLGSYMTNNRITCLKAFIMFPSEDNEDEDEIDQEDYSSDSSNISSNSD</sequence>
<feature type="compositionally biased region" description="Low complexity" evidence="1">
    <location>
        <begin position="468"/>
        <end position="478"/>
    </location>
</feature>
<dbReference type="SMART" id="SM00320">
    <property type="entry name" value="WD40"/>
    <property type="match status" value="4"/>
</dbReference>
<dbReference type="Pfam" id="PF00400">
    <property type="entry name" value="WD40"/>
    <property type="match status" value="1"/>
</dbReference>
<dbReference type="SUPFAM" id="SSF50978">
    <property type="entry name" value="WD40 repeat-like"/>
    <property type="match status" value="1"/>
</dbReference>
<dbReference type="InterPro" id="IPR015943">
    <property type="entry name" value="WD40/YVTN_repeat-like_dom_sf"/>
</dbReference>
<dbReference type="PANTHER" id="PTHR44675">
    <property type="entry name" value="PAK1 INTERACTING PROTEIN 1"/>
    <property type="match status" value="1"/>
</dbReference>
<dbReference type="EMBL" id="MCBR01019527">
    <property type="protein sequence ID" value="RKF56661.1"/>
    <property type="molecule type" value="Genomic_DNA"/>
</dbReference>
<dbReference type="PANTHER" id="PTHR44675:SF1">
    <property type="entry name" value="P21-ACTIVATED PROTEIN KINASE-INTERACTING PROTEIN 1"/>
    <property type="match status" value="1"/>
</dbReference>
<protein>
    <submittedName>
        <fullName evidence="2">Protein MAK11</fullName>
    </submittedName>
</protein>
<name>A0A420HGU5_9PEZI</name>
<evidence type="ECO:0000256" key="1">
    <source>
        <dbReference type="SAM" id="MobiDB-lite"/>
    </source>
</evidence>
<dbReference type="InterPro" id="IPR001680">
    <property type="entry name" value="WD40_rpt"/>
</dbReference>
<proteinExistence type="predicted"/>